<dbReference type="AlphaFoldDB" id="A0A067M5D3"/>
<feature type="region of interest" description="Disordered" evidence="1">
    <location>
        <begin position="183"/>
        <end position="206"/>
    </location>
</feature>
<dbReference type="HOGENOM" id="CLU_067896_0_0_1"/>
<evidence type="ECO:0000313" key="3">
    <source>
        <dbReference type="Proteomes" id="UP000027195"/>
    </source>
</evidence>
<dbReference type="OrthoDB" id="66144at2759"/>
<keyword evidence="3" id="KW-1185">Reference proteome</keyword>
<name>A0A067M5D3_BOTB1</name>
<accession>A0A067M5D3</accession>
<evidence type="ECO:0008006" key="4">
    <source>
        <dbReference type="Google" id="ProtNLM"/>
    </source>
</evidence>
<organism evidence="2 3">
    <name type="scientific">Botryobasidium botryosum (strain FD-172 SS1)</name>
    <dbReference type="NCBI Taxonomy" id="930990"/>
    <lineage>
        <taxon>Eukaryota</taxon>
        <taxon>Fungi</taxon>
        <taxon>Dikarya</taxon>
        <taxon>Basidiomycota</taxon>
        <taxon>Agaricomycotina</taxon>
        <taxon>Agaricomycetes</taxon>
        <taxon>Cantharellales</taxon>
        <taxon>Botryobasidiaceae</taxon>
        <taxon>Botryobasidium</taxon>
    </lineage>
</organism>
<sequence length="304" mass="33688">MSGNLNKSMRENYSTHGVDQYYKIVSKSYRNVHDPGIKKCLAVWLDAWWAHYDSSILDVDGNKKAVCVLDMAAGSGEVTVAIKQWWDLARAKFDAQTPPSPAPAPTVTATSPPPPVPIARPVPVARPGIPRNRQASSAVIGPDAPALIISATDPYTVDAYVARTGLPCHPLSFRDIADGSLPPLTNTADKDTIPASDESQDSGNGDERDDLIYEMVVCSFALHLIESTSELWALLTALSEKVRWLVILEPHKKPEIKDGWGWNLWDTKEWCAADHARTFVQSEGSELEIVRERVRCRIYRSVKW</sequence>
<proteinExistence type="predicted"/>
<evidence type="ECO:0000256" key="1">
    <source>
        <dbReference type="SAM" id="MobiDB-lite"/>
    </source>
</evidence>
<feature type="region of interest" description="Disordered" evidence="1">
    <location>
        <begin position="94"/>
        <end position="116"/>
    </location>
</feature>
<dbReference type="Proteomes" id="UP000027195">
    <property type="component" value="Unassembled WGS sequence"/>
</dbReference>
<dbReference type="EMBL" id="KL198073">
    <property type="protein sequence ID" value="KDQ09900.1"/>
    <property type="molecule type" value="Genomic_DNA"/>
</dbReference>
<reference evidence="3" key="1">
    <citation type="journal article" date="2014" name="Proc. Natl. Acad. Sci. U.S.A.">
        <title>Extensive sampling of basidiomycete genomes demonstrates inadequacy of the white-rot/brown-rot paradigm for wood decay fungi.</title>
        <authorList>
            <person name="Riley R."/>
            <person name="Salamov A.A."/>
            <person name="Brown D.W."/>
            <person name="Nagy L.G."/>
            <person name="Floudas D."/>
            <person name="Held B.W."/>
            <person name="Levasseur A."/>
            <person name="Lombard V."/>
            <person name="Morin E."/>
            <person name="Otillar R."/>
            <person name="Lindquist E.A."/>
            <person name="Sun H."/>
            <person name="LaButti K.M."/>
            <person name="Schmutz J."/>
            <person name="Jabbour D."/>
            <person name="Luo H."/>
            <person name="Baker S.E."/>
            <person name="Pisabarro A.G."/>
            <person name="Walton J.D."/>
            <person name="Blanchette R.A."/>
            <person name="Henrissat B."/>
            <person name="Martin F."/>
            <person name="Cullen D."/>
            <person name="Hibbett D.S."/>
            <person name="Grigoriev I.V."/>
        </authorList>
    </citation>
    <scope>NUCLEOTIDE SEQUENCE [LARGE SCALE GENOMIC DNA]</scope>
    <source>
        <strain evidence="3">FD-172 SS1</strain>
    </source>
</reference>
<protein>
    <recommendedName>
        <fullName evidence="4">Methyltransferase domain-containing protein</fullName>
    </recommendedName>
</protein>
<evidence type="ECO:0000313" key="2">
    <source>
        <dbReference type="EMBL" id="KDQ09900.1"/>
    </source>
</evidence>
<dbReference type="InParanoid" id="A0A067M5D3"/>
<gene>
    <name evidence="2" type="ORF">BOTBODRAFT_137398</name>
</gene>